<keyword evidence="2" id="KW-1185">Reference proteome</keyword>
<dbReference type="EMBL" id="CM007905">
    <property type="protein sequence ID" value="OTF93020.1"/>
    <property type="molecule type" value="Genomic_DNA"/>
</dbReference>
<organism evidence="1 2">
    <name type="scientific">Helianthus annuus</name>
    <name type="common">Common sunflower</name>
    <dbReference type="NCBI Taxonomy" id="4232"/>
    <lineage>
        <taxon>Eukaryota</taxon>
        <taxon>Viridiplantae</taxon>
        <taxon>Streptophyta</taxon>
        <taxon>Embryophyta</taxon>
        <taxon>Tracheophyta</taxon>
        <taxon>Spermatophyta</taxon>
        <taxon>Magnoliopsida</taxon>
        <taxon>eudicotyledons</taxon>
        <taxon>Gunneridae</taxon>
        <taxon>Pentapetalae</taxon>
        <taxon>asterids</taxon>
        <taxon>campanulids</taxon>
        <taxon>Asterales</taxon>
        <taxon>Asteraceae</taxon>
        <taxon>Asteroideae</taxon>
        <taxon>Heliantheae alliance</taxon>
        <taxon>Heliantheae</taxon>
        <taxon>Helianthus</taxon>
    </lineage>
</organism>
<gene>
    <name evidence="1" type="ORF">HannXRQ_Chr16g0528321</name>
</gene>
<proteinExistence type="predicted"/>
<name>A0A251S2S7_HELAN</name>
<accession>A0A251S2S7</accession>
<dbReference type="InParanoid" id="A0A251S2S7"/>
<evidence type="ECO:0000313" key="1">
    <source>
        <dbReference type="EMBL" id="OTF93020.1"/>
    </source>
</evidence>
<protein>
    <submittedName>
        <fullName evidence="1">Uncharacterized protein</fullName>
    </submittedName>
</protein>
<evidence type="ECO:0000313" key="2">
    <source>
        <dbReference type="Proteomes" id="UP000215914"/>
    </source>
</evidence>
<dbReference type="Proteomes" id="UP000215914">
    <property type="component" value="Chromosome 16"/>
</dbReference>
<sequence>MLFYFNSSTPYACLDWEPWPPLLLPSFLCLQLLLNLTEQQLVFHALISFNQNSPSNSPDWGFLVQKKRGQKRCPLL</sequence>
<dbReference type="AlphaFoldDB" id="A0A251S2S7"/>
<reference evidence="2" key="1">
    <citation type="journal article" date="2017" name="Nature">
        <title>The sunflower genome provides insights into oil metabolism, flowering and Asterid evolution.</title>
        <authorList>
            <person name="Badouin H."/>
            <person name="Gouzy J."/>
            <person name="Grassa C.J."/>
            <person name="Murat F."/>
            <person name="Staton S.E."/>
            <person name="Cottret L."/>
            <person name="Lelandais-Briere C."/>
            <person name="Owens G.L."/>
            <person name="Carrere S."/>
            <person name="Mayjonade B."/>
            <person name="Legrand L."/>
            <person name="Gill N."/>
            <person name="Kane N.C."/>
            <person name="Bowers J.E."/>
            <person name="Hubner S."/>
            <person name="Bellec A."/>
            <person name="Berard A."/>
            <person name="Berges H."/>
            <person name="Blanchet N."/>
            <person name="Boniface M.C."/>
            <person name="Brunel D."/>
            <person name="Catrice O."/>
            <person name="Chaidir N."/>
            <person name="Claudel C."/>
            <person name="Donnadieu C."/>
            <person name="Faraut T."/>
            <person name="Fievet G."/>
            <person name="Helmstetter N."/>
            <person name="King M."/>
            <person name="Knapp S.J."/>
            <person name="Lai Z."/>
            <person name="Le Paslier M.C."/>
            <person name="Lippi Y."/>
            <person name="Lorenzon L."/>
            <person name="Mandel J.R."/>
            <person name="Marage G."/>
            <person name="Marchand G."/>
            <person name="Marquand E."/>
            <person name="Bret-Mestries E."/>
            <person name="Morien E."/>
            <person name="Nambeesan S."/>
            <person name="Nguyen T."/>
            <person name="Pegot-Espagnet P."/>
            <person name="Pouilly N."/>
            <person name="Raftis F."/>
            <person name="Sallet E."/>
            <person name="Schiex T."/>
            <person name="Thomas J."/>
            <person name="Vandecasteele C."/>
            <person name="Vares D."/>
            <person name="Vear F."/>
            <person name="Vautrin S."/>
            <person name="Crespi M."/>
            <person name="Mangin B."/>
            <person name="Burke J.M."/>
            <person name="Salse J."/>
            <person name="Munos S."/>
            <person name="Vincourt P."/>
            <person name="Rieseberg L.H."/>
            <person name="Langlade N.B."/>
        </authorList>
    </citation>
    <scope>NUCLEOTIDE SEQUENCE [LARGE SCALE GENOMIC DNA]</scope>
    <source>
        <strain evidence="2">cv. SF193</strain>
    </source>
</reference>